<dbReference type="SUPFAM" id="SSF54909">
    <property type="entry name" value="Dimeric alpha+beta barrel"/>
    <property type="match status" value="1"/>
</dbReference>
<dbReference type="AlphaFoldDB" id="A0AAD7D0J2"/>
<evidence type="ECO:0000313" key="2">
    <source>
        <dbReference type="Proteomes" id="UP001221757"/>
    </source>
</evidence>
<comment type="caution">
    <text evidence="1">The sequence shown here is derived from an EMBL/GenBank/DDBJ whole genome shotgun (WGS) entry which is preliminary data.</text>
</comment>
<proteinExistence type="predicted"/>
<sequence length="217" mass="24735">MAATNLLAILAHEVSRDLEVDWHHIADTLRSLRCATFNPVAYRTAGEDTAGTHVWGIFCVVYSQKTLPEHSQLEALLGPSLGENLDIRVYESLPPGDQIGVPTSFEKHYMVWNGMTPNDSAEETFNDWYKEEHIPMLSAVPGWRSSRRFRLLSASTSPPRYLALHEWQTCDAFGTPEFKAATNTPWRTRVVVEQVNQKERHLLAYQGRVEDLEQRAR</sequence>
<protein>
    <submittedName>
        <fullName evidence="1">Uncharacterized protein</fullName>
    </submittedName>
</protein>
<dbReference type="InterPro" id="IPR011008">
    <property type="entry name" value="Dimeric_a/b-barrel"/>
</dbReference>
<keyword evidence="2" id="KW-1185">Reference proteome</keyword>
<dbReference type="EMBL" id="JARKIE010000168">
    <property type="protein sequence ID" value="KAJ7672060.1"/>
    <property type="molecule type" value="Genomic_DNA"/>
</dbReference>
<name>A0AAD7D0J2_MYCRO</name>
<accession>A0AAD7D0J2</accession>
<organism evidence="1 2">
    <name type="scientific">Mycena rosella</name>
    <name type="common">Pink bonnet</name>
    <name type="synonym">Agaricus rosellus</name>
    <dbReference type="NCBI Taxonomy" id="1033263"/>
    <lineage>
        <taxon>Eukaryota</taxon>
        <taxon>Fungi</taxon>
        <taxon>Dikarya</taxon>
        <taxon>Basidiomycota</taxon>
        <taxon>Agaricomycotina</taxon>
        <taxon>Agaricomycetes</taxon>
        <taxon>Agaricomycetidae</taxon>
        <taxon>Agaricales</taxon>
        <taxon>Marasmiineae</taxon>
        <taxon>Mycenaceae</taxon>
        <taxon>Mycena</taxon>
    </lineage>
</organism>
<dbReference type="Gene3D" id="3.30.70.100">
    <property type="match status" value="1"/>
</dbReference>
<reference evidence="1" key="1">
    <citation type="submission" date="2023-03" db="EMBL/GenBank/DDBJ databases">
        <title>Massive genome expansion in bonnet fungi (Mycena s.s.) driven by repeated elements and novel gene families across ecological guilds.</title>
        <authorList>
            <consortium name="Lawrence Berkeley National Laboratory"/>
            <person name="Harder C.B."/>
            <person name="Miyauchi S."/>
            <person name="Viragh M."/>
            <person name="Kuo A."/>
            <person name="Thoen E."/>
            <person name="Andreopoulos B."/>
            <person name="Lu D."/>
            <person name="Skrede I."/>
            <person name="Drula E."/>
            <person name="Henrissat B."/>
            <person name="Morin E."/>
            <person name="Kohler A."/>
            <person name="Barry K."/>
            <person name="LaButti K."/>
            <person name="Morin E."/>
            <person name="Salamov A."/>
            <person name="Lipzen A."/>
            <person name="Mereny Z."/>
            <person name="Hegedus B."/>
            <person name="Baldrian P."/>
            <person name="Stursova M."/>
            <person name="Weitz H."/>
            <person name="Taylor A."/>
            <person name="Grigoriev I.V."/>
            <person name="Nagy L.G."/>
            <person name="Martin F."/>
            <person name="Kauserud H."/>
        </authorList>
    </citation>
    <scope>NUCLEOTIDE SEQUENCE</scope>
    <source>
        <strain evidence="1">CBHHK067</strain>
    </source>
</reference>
<dbReference type="Proteomes" id="UP001221757">
    <property type="component" value="Unassembled WGS sequence"/>
</dbReference>
<gene>
    <name evidence="1" type="ORF">B0H17DRAFT_1084302</name>
</gene>
<evidence type="ECO:0000313" key="1">
    <source>
        <dbReference type="EMBL" id="KAJ7672060.1"/>
    </source>
</evidence>